<proteinExistence type="predicted"/>
<protein>
    <submittedName>
        <fullName evidence="1">Uncharacterized protein</fullName>
    </submittedName>
</protein>
<dbReference type="Proteomes" id="UP001056120">
    <property type="component" value="Linkage Group LG21"/>
</dbReference>
<evidence type="ECO:0000313" key="2">
    <source>
        <dbReference type="Proteomes" id="UP001056120"/>
    </source>
</evidence>
<comment type="caution">
    <text evidence="1">The sequence shown here is derived from an EMBL/GenBank/DDBJ whole genome shotgun (WGS) entry which is preliminary data.</text>
</comment>
<keyword evidence="2" id="KW-1185">Reference proteome</keyword>
<evidence type="ECO:0000313" key="1">
    <source>
        <dbReference type="EMBL" id="KAI3730551.1"/>
    </source>
</evidence>
<gene>
    <name evidence="1" type="ORF">L1987_61722</name>
</gene>
<reference evidence="1 2" key="2">
    <citation type="journal article" date="2022" name="Mol. Ecol. Resour.">
        <title>The genomes of chicory, endive, great burdock and yacon provide insights into Asteraceae paleo-polyploidization history and plant inulin production.</title>
        <authorList>
            <person name="Fan W."/>
            <person name="Wang S."/>
            <person name="Wang H."/>
            <person name="Wang A."/>
            <person name="Jiang F."/>
            <person name="Liu H."/>
            <person name="Zhao H."/>
            <person name="Xu D."/>
            <person name="Zhang Y."/>
        </authorList>
    </citation>
    <scope>NUCLEOTIDE SEQUENCE [LARGE SCALE GENOMIC DNA]</scope>
    <source>
        <strain evidence="2">cv. Yunnan</strain>
        <tissue evidence="1">Leaves</tissue>
    </source>
</reference>
<reference evidence="2" key="1">
    <citation type="journal article" date="2022" name="Mol. Ecol. Resour.">
        <title>The genomes of chicory, endive, great burdock and yacon provide insights into Asteraceae palaeo-polyploidization history and plant inulin production.</title>
        <authorList>
            <person name="Fan W."/>
            <person name="Wang S."/>
            <person name="Wang H."/>
            <person name="Wang A."/>
            <person name="Jiang F."/>
            <person name="Liu H."/>
            <person name="Zhao H."/>
            <person name="Xu D."/>
            <person name="Zhang Y."/>
        </authorList>
    </citation>
    <scope>NUCLEOTIDE SEQUENCE [LARGE SCALE GENOMIC DNA]</scope>
    <source>
        <strain evidence="2">cv. Yunnan</strain>
    </source>
</reference>
<sequence length="161" mass="18311">MREMGYPPGYLDLEDDNHPSGIIIYANGDTKEENNECINTISEDPKMKMIVDFLGINAPIPVNADQNCWANPNLKPVSFNSYSSNNRPIINRIHSFPGGHSHNPSESSPFKFDYAPNYHNYTPGFPLLSNYANNYLHHINQSTPHYSSYYAYQNTWSSFNG</sequence>
<organism evidence="1 2">
    <name type="scientific">Smallanthus sonchifolius</name>
    <dbReference type="NCBI Taxonomy" id="185202"/>
    <lineage>
        <taxon>Eukaryota</taxon>
        <taxon>Viridiplantae</taxon>
        <taxon>Streptophyta</taxon>
        <taxon>Embryophyta</taxon>
        <taxon>Tracheophyta</taxon>
        <taxon>Spermatophyta</taxon>
        <taxon>Magnoliopsida</taxon>
        <taxon>eudicotyledons</taxon>
        <taxon>Gunneridae</taxon>
        <taxon>Pentapetalae</taxon>
        <taxon>asterids</taxon>
        <taxon>campanulids</taxon>
        <taxon>Asterales</taxon>
        <taxon>Asteraceae</taxon>
        <taxon>Asteroideae</taxon>
        <taxon>Heliantheae alliance</taxon>
        <taxon>Millerieae</taxon>
        <taxon>Smallanthus</taxon>
    </lineage>
</organism>
<dbReference type="EMBL" id="CM042038">
    <property type="protein sequence ID" value="KAI3730551.1"/>
    <property type="molecule type" value="Genomic_DNA"/>
</dbReference>
<accession>A0ACB9C8G0</accession>
<name>A0ACB9C8G0_9ASTR</name>